<comment type="subcellular location">
    <subcellularLocation>
        <location evidence="1">Cell outer membrane</location>
    </subcellularLocation>
</comment>
<feature type="coiled-coil region" evidence="8">
    <location>
        <begin position="226"/>
        <end position="253"/>
    </location>
</feature>
<keyword evidence="9" id="KW-0732">Signal</keyword>
<keyword evidence="11" id="KW-1185">Reference proteome</keyword>
<accession>A0ABQ3DLY2</accession>
<evidence type="ECO:0000256" key="1">
    <source>
        <dbReference type="ARBA" id="ARBA00004442"/>
    </source>
</evidence>
<evidence type="ECO:0000313" key="11">
    <source>
        <dbReference type="Proteomes" id="UP000646745"/>
    </source>
</evidence>
<comment type="similarity">
    <text evidence="2">Belongs to the outer membrane factor (OMF) (TC 1.B.17) family.</text>
</comment>
<dbReference type="EMBL" id="BMZI01000001">
    <property type="protein sequence ID" value="GHB07183.1"/>
    <property type="molecule type" value="Genomic_DNA"/>
</dbReference>
<evidence type="ECO:0000256" key="8">
    <source>
        <dbReference type="SAM" id="Coils"/>
    </source>
</evidence>
<proteinExistence type="inferred from homology"/>
<keyword evidence="7" id="KW-0998">Cell outer membrane</keyword>
<dbReference type="SUPFAM" id="SSF56954">
    <property type="entry name" value="Outer membrane efflux proteins (OEP)"/>
    <property type="match status" value="1"/>
</dbReference>
<dbReference type="Gene3D" id="1.20.1600.10">
    <property type="entry name" value="Outer membrane efflux proteins (OEP)"/>
    <property type="match status" value="1"/>
</dbReference>
<evidence type="ECO:0000256" key="3">
    <source>
        <dbReference type="ARBA" id="ARBA00022448"/>
    </source>
</evidence>
<dbReference type="PANTHER" id="PTHR30026">
    <property type="entry name" value="OUTER MEMBRANE PROTEIN TOLC"/>
    <property type="match status" value="1"/>
</dbReference>
<dbReference type="RefSeq" id="WP_189442597.1">
    <property type="nucleotide sequence ID" value="NZ_BMZI01000001.1"/>
</dbReference>
<sequence length="484" mass="53215">MSRLFPRLLALSLLGLSHYACAQALTAGTPLATASPVDDLPASADQANPLPSLTSLVAQALTYDSGLQSQRLDSRSVAQEVPMAQARLRPQLDATAAYRYRQANNIYTDNPDDYPDEVYDDRVSGKTRDRSWEVRLTQPLFSLERWRQVDKAHAQGDAALLQVAVAERDLAVKVVESYLDAYQASRTLGLLIAQRESLVLQQRQAQRAYELGVGDRLNLLESQSRLDQAVADQTAAENDLANAQSDLERLTGTLLDIGPVQLATPEALVVAPERQPLDAWLAMTANNAQVRLAAERQRVARADTDVRRAGRYPELNLVLGYSDVQSNDALQTSEDFSASVEMNVTLYQGGYTSASIRQGELTALSGAAAMQNERRLAQQEVRKRLRSMQGDVRQLEALQRSIESGTLFLKAAERGESVGLRDLVDVLDARSSVYDLRIRFVKTACLYLKDRTNLDAAAGQLDTDALQQITALLERIEGGDSRQG</sequence>
<organism evidence="10 11">
    <name type="scientific">Salinicola rhizosphaerae</name>
    <dbReference type="NCBI Taxonomy" id="1443141"/>
    <lineage>
        <taxon>Bacteria</taxon>
        <taxon>Pseudomonadati</taxon>
        <taxon>Pseudomonadota</taxon>
        <taxon>Gammaproteobacteria</taxon>
        <taxon>Oceanospirillales</taxon>
        <taxon>Halomonadaceae</taxon>
        <taxon>Salinicola</taxon>
    </lineage>
</organism>
<dbReference type="InterPro" id="IPR051906">
    <property type="entry name" value="TolC-like"/>
</dbReference>
<keyword evidence="5" id="KW-0812">Transmembrane</keyword>
<dbReference type="Pfam" id="PF02321">
    <property type="entry name" value="OEP"/>
    <property type="match status" value="2"/>
</dbReference>
<comment type="caution">
    <text evidence="10">The sequence shown here is derived from an EMBL/GenBank/DDBJ whole genome shotgun (WGS) entry which is preliminary data.</text>
</comment>
<keyword evidence="6" id="KW-0472">Membrane</keyword>
<dbReference type="Proteomes" id="UP000646745">
    <property type="component" value="Unassembled WGS sequence"/>
</dbReference>
<protein>
    <submittedName>
        <fullName evidence="10">Outer membrane protein</fullName>
    </submittedName>
</protein>
<evidence type="ECO:0000313" key="10">
    <source>
        <dbReference type="EMBL" id="GHB07183.1"/>
    </source>
</evidence>
<keyword evidence="4" id="KW-1134">Transmembrane beta strand</keyword>
<evidence type="ECO:0000256" key="7">
    <source>
        <dbReference type="ARBA" id="ARBA00023237"/>
    </source>
</evidence>
<dbReference type="PANTHER" id="PTHR30026:SF20">
    <property type="entry name" value="OUTER MEMBRANE PROTEIN TOLC"/>
    <property type="match status" value="1"/>
</dbReference>
<keyword evidence="3" id="KW-0813">Transport</keyword>
<keyword evidence="8" id="KW-0175">Coiled coil</keyword>
<reference evidence="11" key="1">
    <citation type="journal article" date="2019" name="Int. J. Syst. Evol. Microbiol.">
        <title>The Global Catalogue of Microorganisms (GCM) 10K type strain sequencing project: providing services to taxonomists for standard genome sequencing and annotation.</title>
        <authorList>
            <consortium name="The Broad Institute Genomics Platform"/>
            <consortium name="The Broad Institute Genome Sequencing Center for Infectious Disease"/>
            <person name="Wu L."/>
            <person name="Ma J."/>
        </authorList>
    </citation>
    <scope>NUCLEOTIDE SEQUENCE [LARGE SCALE GENOMIC DNA]</scope>
    <source>
        <strain evidence="11">KCTC 32998</strain>
    </source>
</reference>
<feature type="chain" id="PRO_5047281914" evidence="9">
    <location>
        <begin position="23"/>
        <end position="484"/>
    </location>
</feature>
<evidence type="ECO:0000256" key="5">
    <source>
        <dbReference type="ARBA" id="ARBA00022692"/>
    </source>
</evidence>
<dbReference type="InterPro" id="IPR003423">
    <property type="entry name" value="OMP_efflux"/>
</dbReference>
<gene>
    <name evidence="10" type="ORF">GCM10009038_00460</name>
</gene>
<evidence type="ECO:0000256" key="9">
    <source>
        <dbReference type="SAM" id="SignalP"/>
    </source>
</evidence>
<feature type="signal peptide" evidence="9">
    <location>
        <begin position="1"/>
        <end position="22"/>
    </location>
</feature>
<evidence type="ECO:0000256" key="6">
    <source>
        <dbReference type="ARBA" id="ARBA00023136"/>
    </source>
</evidence>
<evidence type="ECO:0000256" key="2">
    <source>
        <dbReference type="ARBA" id="ARBA00007613"/>
    </source>
</evidence>
<name>A0ABQ3DLY2_9GAMM</name>
<evidence type="ECO:0000256" key="4">
    <source>
        <dbReference type="ARBA" id="ARBA00022452"/>
    </source>
</evidence>